<protein>
    <submittedName>
        <fullName evidence="2">Molecular chaperone</fullName>
    </submittedName>
</protein>
<dbReference type="SUPFAM" id="SSF49354">
    <property type="entry name" value="PapD-like"/>
    <property type="match status" value="1"/>
</dbReference>
<evidence type="ECO:0000256" key="1">
    <source>
        <dbReference type="SAM" id="SignalP"/>
    </source>
</evidence>
<evidence type="ECO:0000313" key="2">
    <source>
        <dbReference type="EMBL" id="NMH60469.1"/>
    </source>
</evidence>
<dbReference type="EMBL" id="JAATNW010000005">
    <property type="protein sequence ID" value="NMH60469.1"/>
    <property type="molecule type" value="Genomic_DNA"/>
</dbReference>
<dbReference type="InterPro" id="IPR050643">
    <property type="entry name" value="Periplasmic_pilus_chap"/>
</dbReference>
<name>A0ABX1R1Y8_9ALTE</name>
<comment type="caution">
    <text evidence="2">The sequence shown here is derived from an EMBL/GenBank/DDBJ whole genome shotgun (WGS) entry which is preliminary data.</text>
</comment>
<gene>
    <name evidence="2" type="ORF">HCJ96_10590</name>
</gene>
<feature type="chain" id="PRO_5047229746" evidence="1">
    <location>
        <begin position="20"/>
        <end position="233"/>
    </location>
</feature>
<dbReference type="InterPro" id="IPR008962">
    <property type="entry name" value="PapD-like_sf"/>
</dbReference>
<keyword evidence="1" id="KW-0732">Signal</keyword>
<dbReference type="PANTHER" id="PTHR30251:SF4">
    <property type="entry name" value="SLR1668 PROTEIN"/>
    <property type="match status" value="1"/>
</dbReference>
<dbReference type="RefSeq" id="WP_169211025.1">
    <property type="nucleotide sequence ID" value="NZ_JAATNW010000005.1"/>
</dbReference>
<sequence length="233" mass="26044">MLKRILLTVVLAYSHLAVAYKVEPMTADIEPVGKRSQMTMRIHNTSPTPLTVELHPYSMNMDTAGNETTTPAEDEILIIPMTTIVPPGRSQAVMVRYLGDPVIKQSKTYRINVKQVSLPDAFSAKPRVELLIHFNTLLNVVPKDAKPELHVNRVIAKDDSWQLEVSNIGNKYGRVSKTEWRISDGTQSLTLNGFDAKDLVEGSLVLPNSTRTFVMKPIESFDAENIKIAFNNN</sequence>
<dbReference type="Proteomes" id="UP000709336">
    <property type="component" value="Unassembled WGS sequence"/>
</dbReference>
<keyword evidence="3" id="KW-1185">Reference proteome</keyword>
<dbReference type="Gene3D" id="2.60.40.10">
    <property type="entry name" value="Immunoglobulins"/>
    <property type="match status" value="1"/>
</dbReference>
<organism evidence="2 3">
    <name type="scientific">Alteromonas ponticola</name>
    <dbReference type="NCBI Taxonomy" id="2720613"/>
    <lineage>
        <taxon>Bacteria</taxon>
        <taxon>Pseudomonadati</taxon>
        <taxon>Pseudomonadota</taxon>
        <taxon>Gammaproteobacteria</taxon>
        <taxon>Alteromonadales</taxon>
        <taxon>Alteromonadaceae</taxon>
        <taxon>Alteromonas/Salinimonas group</taxon>
        <taxon>Alteromonas</taxon>
    </lineage>
</organism>
<proteinExistence type="predicted"/>
<reference evidence="2 3" key="1">
    <citation type="submission" date="2020-03" db="EMBL/GenBank/DDBJ databases">
        <title>Alteromonas ponticola sp. nov., isolated from seawater.</title>
        <authorList>
            <person name="Yoon J.-H."/>
            <person name="Kim Y.-O."/>
        </authorList>
    </citation>
    <scope>NUCLEOTIDE SEQUENCE [LARGE SCALE GENOMIC DNA]</scope>
    <source>
        <strain evidence="2 3">MYP5</strain>
    </source>
</reference>
<accession>A0ABX1R1Y8</accession>
<evidence type="ECO:0000313" key="3">
    <source>
        <dbReference type="Proteomes" id="UP000709336"/>
    </source>
</evidence>
<feature type="signal peptide" evidence="1">
    <location>
        <begin position="1"/>
        <end position="19"/>
    </location>
</feature>
<dbReference type="InterPro" id="IPR013783">
    <property type="entry name" value="Ig-like_fold"/>
</dbReference>
<dbReference type="PANTHER" id="PTHR30251">
    <property type="entry name" value="PILUS ASSEMBLY CHAPERONE"/>
    <property type="match status" value="1"/>
</dbReference>